<dbReference type="EMBL" id="GU134105">
    <property type="protein sequence ID" value="ADP06170.1"/>
    <property type="molecule type" value="mRNA"/>
</dbReference>
<sequence length="78" mass="9282">MFLTPLKIKFLIPFPANLEKRPLFISLPSFSSAALFCSQRDKEMIPRRTISNRDFFKVNIFGLSVRKREMLMKMKERK</sequence>
<proteinExistence type="evidence at transcript level"/>
<reference evidence="1" key="1">
    <citation type="submission" date="2009-10" db="EMBL/GenBank/DDBJ databases">
        <title>The highest antimicrobial peptides diversity, skin antimicrobial peptides peptidomics of Amphibian, Rana andersonii.</title>
        <authorList>
            <person name="Yang X."/>
            <person name="Liang X."/>
            <person name="Zhang Y."/>
            <person name="Lee W.-H."/>
        </authorList>
    </citation>
    <scope>NUCLEOTIDE SEQUENCE</scope>
    <source>
        <tissue evidence="1">Skin</tissue>
    </source>
</reference>
<name>E3SZN5_ODOAN</name>
<accession>E3SZN5</accession>
<evidence type="ECO:0000313" key="1">
    <source>
        <dbReference type="EMBL" id="ADP06170.1"/>
    </source>
</evidence>
<organism evidence="1">
    <name type="scientific">Odorrana andersonii</name>
    <name type="common">Golden crossband frog</name>
    <name type="synonym">Rana andersonii</name>
    <dbReference type="NCBI Taxonomy" id="369514"/>
    <lineage>
        <taxon>Eukaryota</taxon>
        <taxon>Metazoa</taxon>
        <taxon>Chordata</taxon>
        <taxon>Craniata</taxon>
        <taxon>Vertebrata</taxon>
        <taxon>Euteleostomi</taxon>
        <taxon>Amphibia</taxon>
        <taxon>Batrachia</taxon>
        <taxon>Anura</taxon>
        <taxon>Neobatrachia</taxon>
        <taxon>Ranoidea</taxon>
        <taxon>Ranidae</taxon>
        <taxon>Odorrana</taxon>
    </lineage>
</organism>
<dbReference type="AlphaFoldDB" id="E3SZN5"/>
<protein>
    <submittedName>
        <fullName evidence="1">Andersonin-E peptide</fullName>
    </submittedName>
</protein>